<reference evidence="2 3" key="1">
    <citation type="submission" date="2018-12" db="EMBL/GenBank/DDBJ databases">
        <title>Corynebacterium sanguinis sp. nov., a clinically-associated and environmental corynebacterium.</title>
        <authorList>
            <person name="Gonzales-Siles L."/>
            <person name="Jaen-Luchoro D."/>
            <person name="Cardew S."/>
            <person name="Inganas E."/>
            <person name="Ohlen M."/>
            <person name="Jensie-Markopolous S."/>
            <person name="Pinyeiro-Iglesias B."/>
            <person name="Molin K."/>
            <person name="Skovbjerg S."/>
            <person name="Svensson-Stadler L."/>
            <person name="Funke G."/>
            <person name="Moore E.R.B."/>
        </authorList>
    </citation>
    <scope>NUCLEOTIDE SEQUENCE [LARGE SCALE GENOMIC DNA]</scope>
    <source>
        <strain evidence="2 3">58734</strain>
    </source>
</reference>
<dbReference type="InterPro" id="IPR036412">
    <property type="entry name" value="HAD-like_sf"/>
</dbReference>
<accession>A0A6C1U044</accession>
<dbReference type="NCBIfam" id="TIGR01509">
    <property type="entry name" value="HAD-SF-IA-v3"/>
    <property type="match status" value="1"/>
</dbReference>
<dbReference type="SUPFAM" id="SSF56784">
    <property type="entry name" value="HAD-like"/>
    <property type="match status" value="1"/>
</dbReference>
<dbReference type="GO" id="GO:0016787">
    <property type="term" value="F:hydrolase activity"/>
    <property type="evidence" value="ECO:0007669"/>
    <property type="project" value="UniProtKB-KW"/>
</dbReference>
<evidence type="ECO:0000313" key="4">
    <source>
        <dbReference type="Proteomes" id="UP000580709"/>
    </source>
</evidence>
<sequence length="138" mass="15126">MQALIIDYAGVLDTDAEDQRRWRTLIESVKDTGIKTAILSNVEAEGEQADQVREWEFRGIVDAVVLSGEVGARKPERAAFQAAADAVDAPLADCVMIDDDIMNVRGAVENGMIGILHTAFERTAVEIQSLFDIEGEFE</sequence>
<dbReference type="GeneID" id="74901021"/>
<comment type="caution">
    <text evidence="2">The sequence shown here is derived from an EMBL/GenBank/DDBJ whole genome shotgun (WGS) entry which is preliminary data.</text>
</comment>
<dbReference type="Proteomes" id="UP000580709">
    <property type="component" value="Unassembled WGS sequence"/>
</dbReference>
<evidence type="ECO:0000313" key="1">
    <source>
        <dbReference type="EMBL" id="MBA4505030.1"/>
    </source>
</evidence>
<dbReference type="EMBL" id="RXIR01000001">
    <property type="protein sequence ID" value="TVS30370.1"/>
    <property type="molecule type" value="Genomic_DNA"/>
</dbReference>
<dbReference type="InterPro" id="IPR006439">
    <property type="entry name" value="HAD-SF_hydro_IA"/>
</dbReference>
<keyword evidence="4" id="KW-1185">Reference proteome</keyword>
<name>A0A6C1U044_9CORY</name>
<dbReference type="InterPro" id="IPR023214">
    <property type="entry name" value="HAD_sf"/>
</dbReference>
<organism evidence="2 3">
    <name type="scientific">Corynebacterium sanguinis</name>
    <dbReference type="NCBI Taxonomy" id="2594913"/>
    <lineage>
        <taxon>Bacteria</taxon>
        <taxon>Bacillati</taxon>
        <taxon>Actinomycetota</taxon>
        <taxon>Actinomycetes</taxon>
        <taxon>Mycobacteriales</taxon>
        <taxon>Corynebacteriaceae</taxon>
        <taxon>Corynebacterium</taxon>
    </lineage>
</organism>
<dbReference type="AlphaFoldDB" id="A0A6C1U044"/>
<keyword evidence="2" id="KW-0378">Hydrolase</keyword>
<dbReference type="OrthoDB" id="9795007at2"/>
<dbReference type="EMBL" id="JACEOR010000259">
    <property type="protein sequence ID" value="MBA4505030.1"/>
    <property type="molecule type" value="Genomic_DNA"/>
</dbReference>
<proteinExistence type="predicted"/>
<dbReference type="RefSeq" id="WP_144317325.1">
    <property type="nucleotide sequence ID" value="NZ_CP038157.1"/>
</dbReference>
<reference evidence="1 4" key="2">
    <citation type="submission" date="2020-07" db="EMBL/GenBank/DDBJ databases">
        <authorList>
            <person name="Khare M."/>
        </authorList>
    </citation>
    <scope>NUCLEOTIDE SEQUENCE [LARGE SCALE GENOMIC DNA]</scope>
    <source>
        <strain evidence="1 4">P8776</strain>
    </source>
</reference>
<dbReference type="PANTHER" id="PTHR43611:SF3">
    <property type="entry name" value="FLAVIN MONONUCLEOTIDE HYDROLASE 1, CHLOROPLATIC"/>
    <property type="match status" value="1"/>
</dbReference>
<dbReference type="Proteomes" id="UP000336646">
    <property type="component" value="Unassembled WGS sequence"/>
</dbReference>
<gene>
    <name evidence="2" type="ORF">EKI59_00880</name>
    <name evidence="1" type="ORF">H0H28_06760</name>
</gene>
<evidence type="ECO:0000313" key="3">
    <source>
        <dbReference type="Proteomes" id="UP000336646"/>
    </source>
</evidence>
<dbReference type="Pfam" id="PF00702">
    <property type="entry name" value="Hydrolase"/>
    <property type="match status" value="1"/>
</dbReference>
<dbReference type="PANTHER" id="PTHR43611">
    <property type="entry name" value="ALPHA-D-GLUCOSE 1-PHOSPHATE PHOSPHATASE"/>
    <property type="match status" value="1"/>
</dbReference>
<dbReference type="Gene3D" id="3.40.50.1000">
    <property type="entry name" value="HAD superfamily/HAD-like"/>
    <property type="match status" value="1"/>
</dbReference>
<protein>
    <submittedName>
        <fullName evidence="2">HAD family hydrolase</fullName>
    </submittedName>
    <submittedName>
        <fullName evidence="1">HAD-IA family hydrolase</fullName>
    </submittedName>
</protein>
<evidence type="ECO:0000313" key="2">
    <source>
        <dbReference type="EMBL" id="TVS30370.1"/>
    </source>
</evidence>